<sequence length="284" mass="32468">MIPGLKAHAQDNAPAIDKDYFRKMEDSLLVTADSIYNIMIPDFRTEQCELFVKQLIRTLKTPGSYNYPFDSLKKTINIVSSPDNKFRIFNWPLAYSDVRVRYYAAIQMNEPELKLIPLFDKTDMLSKPDPYKECTSNDWMGTLIYNIIPKETEEGTVYFILGVNNGNPISNKKMIDPMTFSGNSVRFGAPLFAMGSMESPDKPVNRFILEYKKEASVGMNWDAEYNAIVYDELASEVNDPNRKYTYIPTGQYNGLRWSNGKWRVIENLIPVMELKDGAAPDAGK</sequence>
<protein>
    <recommendedName>
        <fullName evidence="3">DUF1214 domain-containing protein</fullName>
    </recommendedName>
</protein>
<dbReference type="EMBL" id="BAABEZ010000022">
    <property type="protein sequence ID" value="GAA4457127.1"/>
    <property type="molecule type" value="Genomic_DNA"/>
</dbReference>
<gene>
    <name evidence="1" type="ORF">GCM10023092_23500</name>
</gene>
<proteinExistence type="predicted"/>
<organism evidence="1 2">
    <name type="scientific">Rurimicrobium arvi</name>
    <dbReference type="NCBI Taxonomy" id="2049916"/>
    <lineage>
        <taxon>Bacteria</taxon>
        <taxon>Pseudomonadati</taxon>
        <taxon>Bacteroidota</taxon>
        <taxon>Chitinophagia</taxon>
        <taxon>Chitinophagales</taxon>
        <taxon>Chitinophagaceae</taxon>
        <taxon>Rurimicrobium</taxon>
    </lineage>
</organism>
<evidence type="ECO:0000313" key="1">
    <source>
        <dbReference type="EMBL" id="GAA4457127.1"/>
    </source>
</evidence>
<evidence type="ECO:0008006" key="3">
    <source>
        <dbReference type="Google" id="ProtNLM"/>
    </source>
</evidence>
<comment type="caution">
    <text evidence="1">The sequence shown here is derived from an EMBL/GenBank/DDBJ whole genome shotgun (WGS) entry which is preliminary data.</text>
</comment>
<reference evidence="2" key="1">
    <citation type="journal article" date="2019" name="Int. J. Syst. Evol. Microbiol.">
        <title>The Global Catalogue of Microorganisms (GCM) 10K type strain sequencing project: providing services to taxonomists for standard genome sequencing and annotation.</title>
        <authorList>
            <consortium name="The Broad Institute Genomics Platform"/>
            <consortium name="The Broad Institute Genome Sequencing Center for Infectious Disease"/>
            <person name="Wu L."/>
            <person name="Ma J."/>
        </authorList>
    </citation>
    <scope>NUCLEOTIDE SEQUENCE [LARGE SCALE GENOMIC DNA]</scope>
    <source>
        <strain evidence="2">JCM 31921</strain>
    </source>
</reference>
<evidence type="ECO:0000313" key="2">
    <source>
        <dbReference type="Proteomes" id="UP001501410"/>
    </source>
</evidence>
<dbReference type="Proteomes" id="UP001501410">
    <property type="component" value="Unassembled WGS sequence"/>
</dbReference>
<keyword evidence="2" id="KW-1185">Reference proteome</keyword>
<name>A0ABP8MZ02_9BACT</name>
<accession>A0ABP8MZ02</accession>